<protein>
    <recommendedName>
        <fullName evidence="2">N-acetyltransferase domain-containing protein</fullName>
    </recommendedName>
</protein>
<dbReference type="Pfam" id="PF13444">
    <property type="entry name" value="Acetyltransf_5"/>
    <property type="match status" value="1"/>
</dbReference>
<feature type="region of interest" description="Disordered" evidence="1">
    <location>
        <begin position="117"/>
        <end position="141"/>
    </location>
</feature>
<dbReference type="Proteomes" id="UP000000561">
    <property type="component" value="Chromosome 1"/>
</dbReference>
<feature type="compositionally biased region" description="Polar residues" evidence="1">
    <location>
        <begin position="89"/>
        <end position="98"/>
    </location>
</feature>
<feature type="region of interest" description="Disordered" evidence="1">
    <location>
        <begin position="79"/>
        <end position="98"/>
    </location>
</feature>
<dbReference type="GO" id="GO:0006048">
    <property type="term" value="P:UDP-N-acetylglucosamine biosynthetic process"/>
    <property type="evidence" value="ECO:0007669"/>
    <property type="project" value="UniProtKB-UniPathway"/>
</dbReference>
<dbReference type="GeneID" id="23566116"/>
<dbReference type="SUPFAM" id="SSF55729">
    <property type="entry name" value="Acyl-CoA N-acyltransferases (Nat)"/>
    <property type="match status" value="2"/>
</dbReference>
<dbReference type="InterPro" id="IPR016181">
    <property type="entry name" value="Acyl_CoA_acyltransferase"/>
</dbReference>
<dbReference type="AlphaFoldDB" id="A0A0D1E739"/>
<dbReference type="EMBL" id="CM003140">
    <property type="protein sequence ID" value="KIS71724.1"/>
    <property type="molecule type" value="Genomic_DNA"/>
</dbReference>
<dbReference type="OrthoDB" id="329272at2759"/>
<dbReference type="Pfam" id="PF13508">
    <property type="entry name" value="Acetyltransf_7"/>
    <property type="match status" value="1"/>
</dbReference>
<dbReference type="GO" id="GO:0008080">
    <property type="term" value="F:N-acetyltransferase activity"/>
    <property type="evidence" value="ECO:0000318"/>
    <property type="project" value="GO_Central"/>
</dbReference>
<dbReference type="PROSITE" id="PS51186">
    <property type="entry name" value="GNAT"/>
    <property type="match status" value="1"/>
</dbReference>
<reference evidence="3 4" key="1">
    <citation type="journal article" date="2006" name="Nature">
        <title>Insights from the genome of the biotrophic fungal plant pathogen Ustilago maydis.</title>
        <authorList>
            <person name="Kamper J."/>
            <person name="Kahmann R."/>
            <person name="Bolker M."/>
            <person name="Ma L.J."/>
            <person name="Brefort T."/>
            <person name="Saville B.J."/>
            <person name="Banuett F."/>
            <person name="Kronstad J.W."/>
            <person name="Gold S.E."/>
            <person name="Muller O."/>
            <person name="Perlin M.H."/>
            <person name="Wosten H.A."/>
            <person name="de Vries R."/>
            <person name="Ruiz-Herrera J."/>
            <person name="Reynaga-Pena C.G."/>
            <person name="Snetselaar K."/>
            <person name="McCann M."/>
            <person name="Perez-Martin J."/>
            <person name="Feldbrugge M."/>
            <person name="Basse C.W."/>
            <person name="Steinberg G."/>
            <person name="Ibeas J.I."/>
            <person name="Holloman W."/>
            <person name="Guzman P."/>
            <person name="Farman M."/>
            <person name="Stajich J.E."/>
            <person name="Sentandreu R."/>
            <person name="Gonzalez-Prieto J.M."/>
            <person name="Kennell J.C."/>
            <person name="Molina L."/>
            <person name="Schirawski J."/>
            <person name="Mendoza-Mendoza A."/>
            <person name="Greilinger D."/>
            <person name="Munch K."/>
            <person name="Rossel N."/>
            <person name="Scherer M."/>
            <person name="Vranes M."/>
            <person name="Ladendorf O."/>
            <person name="Vincon V."/>
            <person name="Fuchs U."/>
            <person name="Sandrock B."/>
            <person name="Meng S."/>
            <person name="Ho E.C."/>
            <person name="Cahill M.J."/>
            <person name="Boyce K.J."/>
            <person name="Klose J."/>
            <person name="Klosterman S.J."/>
            <person name="Deelstra H.J."/>
            <person name="Ortiz-Castellanos L."/>
            <person name="Li W."/>
            <person name="Sanchez-Alonso P."/>
            <person name="Schreier P.H."/>
            <person name="Hauser-Hahn I."/>
            <person name="Vaupel M."/>
            <person name="Koopmann E."/>
            <person name="Friedrich G."/>
            <person name="Voss H."/>
            <person name="Schluter T."/>
            <person name="Margolis J."/>
            <person name="Platt D."/>
            <person name="Swimmer C."/>
            <person name="Gnirke A."/>
            <person name="Chen F."/>
            <person name="Vysotskaia V."/>
            <person name="Mannhaupt G."/>
            <person name="Guldener U."/>
            <person name="Munsterkotter M."/>
            <person name="Haase D."/>
            <person name="Oesterheld M."/>
            <person name="Mewes H.W."/>
            <person name="Mauceli E.W."/>
            <person name="DeCaprio D."/>
            <person name="Wade C.M."/>
            <person name="Butler J."/>
            <person name="Young S."/>
            <person name="Jaffe D.B."/>
            <person name="Calvo S."/>
            <person name="Nusbaum C."/>
            <person name="Galagan J."/>
            <person name="Birren B.W."/>
        </authorList>
    </citation>
    <scope>NUCLEOTIDE SEQUENCE [LARGE SCALE GENOMIC DNA]</scope>
    <source>
        <strain evidence="4">DSM 14603 / FGSC 9021 / UM521</strain>
    </source>
</reference>
<dbReference type="CDD" id="cd04301">
    <property type="entry name" value="NAT_SF"/>
    <property type="match status" value="1"/>
</dbReference>
<dbReference type="STRING" id="237631.A0A0D1E739"/>
<dbReference type="RefSeq" id="XP_011386630.1">
    <property type="nucleotide sequence ID" value="XM_011388328.1"/>
</dbReference>
<dbReference type="VEuPathDB" id="FungiDB:UMAG_10041"/>
<evidence type="ECO:0000313" key="4">
    <source>
        <dbReference type="Proteomes" id="UP000000561"/>
    </source>
</evidence>
<evidence type="ECO:0000313" key="3">
    <source>
        <dbReference type="EMBL" id="KIS71724.1"/>
    </source>
</evidence>
<sequence>MPSDTSDEYQVTLCTSASQLRSACDVRVQVFVNEQGFALSDEIDQYDPHAAHFLLIHRSEPTKAIGTLRLLPYPLPIPKPDPAGAEPHASSSYPLGGSRSESGIASDFISAVWTHIPHPTSSARDPAQTQAEEQQTEAELTDKGGAKLGRLAVLKEARGKGLGDLLVRRAEAWLIDILSSGKASKQGAFGPGQTLHSEAHDANEEQSKRLQSIIIKLSSQIYAIDFYKKLGYVPVGDRYDEDGAPHQLCYKHIFLASS</sequence>
<accession>A0A0D1E739</accession>
<proteinExistence type="predicted"/>
<dbReference type="InterPro" id="IPR000182">
    <property type="entry name" value="GNAT_dom"/>
</dbReference>
<dbReference type="InParanoid" id="A0A0D1E739"/>
<dbReference type="Gene3D" id="3.40.630.30">
    <property type="match status" value="1"/>
</dbReference>
<dbReference type="KEGG" id="uma:UMAG_10041"/>
<evidence type="ECO:0000259" key="2">
    <source>
        <dbReference type="PROSITE" id="PS51186"/>
    </source>
</evidence>
<gene>
    <name evidence="3" type="ORF">UMAG_10041</name>
</gene>
<name>A0A0D1E739_MYCMD</name>
<feature type="domain" description="N-acetyltransferase" evidence="2">
    <location>
        <begin position="146"/>
        <end position="256"/>
    </location>
</feature>
<keyword evidence="4" id="KW-1185">Reference proteome</keyword>
<organism evidence="3 4">
    <name type="scientific">Mycosarcoma maydis</name>
    <name type="common">Corn smut fungus</name>
    <name type="synonym">Ustilago maydis</name>
    <dbReference type="NCBI Taxonomy" id="5270"/>
    <lineage>
        <taxon>Eukaryota</taxon>
        <taxon>Fungi</taxon>
        <taxon>Dikarya</taxon>
        <taxon>Basidiomycota</taxon>
        <taxon>Ustilaginomycotina</taxon>
        <taxon>Ustilaginomycetes</taxon>
        <taxon>Ustilaginales</taxon>
        <taxon>Ustilaginaceae</taxon>
        <taxon>Mycosarcoma</taxon>
    </lineage>
</organism>
<dbReference type="eggNOG" id="ENOG502S8FT">
    <property type="taxonomic scope" value="Eukaryota"/>
</dbReference>
<dbReference type="UniPathway" id="UPA00113">
    <property type="reaction ID" value="UER00529"/>
</dbReference>
<evidence type="ECO:0000256" key="1">
    <source>
        <dbReference type="SAM" id="MobiDB-lite"/>
    </source>
</evidence>